<evidence type="ECO:0000256" key="13">
    <source>
        <dbReference type="ARBA" id="ARBA00057300"/>
    </source>
</evidence>
<dbReference type="PROSITE" id="PS50109">
    <property type="entry name" value="HIS_KIN"/>
    <property type="match status" value="1"/>
</dbReference>
<gene>
    <name evidence="16" type="primary">kdpD</name>
    <name evidence="16" type="ORF">GCM10011289_07750</name>
</gene>
<dbReference type="Gene3D" id="1.10.287.130">
    <property type="match status" value="1"/>
</dbReference>
<organism evidence="16 17">
    <name type="scientific">Paludibacterium paludis</name>
    <dbReference type="NCBI Taxonomy" id="1225769"/>
    <lineage>
        <taxon>Bacteria</taxon>
        <taxon>Pseudomonadati</taxon>
        <taxon>Pseudomonadota</taxon>
        <taxon>Betaproteobacteria</taxon>
        <taxon>Neisseriales</taxon>
        <taxon>Chromobacteriaceae</taxon>
        <taxon>Paludibacterium</taxon>
    </lineage>
</organism>
<dbReference type="InterPro" id="IPR014729">
    <property type="entry name" value="Rossmann-like_a/b/a_fold"/>
</dbReference>
<dbReference type="InterPro" id="IPR005467">
    <property type="entry name" value="His_kinase_dom"/>
</dbReference>
<evidence type="ECO:0000256" key="4">
    <source>
        <dbReference type="ARBA" id="ARBA00022553"/>
    </source>
</evidence>
<feature type="domain" description="Histidine kinase" evidence="15">
    <location>
        <begin position="674"/>
        <end position="886"/>
    </location>
</feature>
<reference evidence="16" key="1">
    <citation type="journal article" date="2014" name="Int. J. Syst. Evol. Microbiol.">
        <title>Complete genome sequence of Corynebacterium casei LMG S-19264T (=DSM 44701T), isolated from a smear-ripened cheese.</title>
        <authorList>
            <consortium name="US DOE Joint Genome Institute (JGI-PGF)"/>
            <person name="Walter F."/>
            <person name="Albersmeier A."/>
            <person name="Kalinowski J."/>
            <person name="Ruckert C."/>
        </authorList>
    </citation>
    <scope>NUCLEOTIDE SEQUENCE</scope>
    <source>
        <strain evidence="16">KCTC 32182</strain>
    </source>
</reference>
<dbReference type="Pfam" id="PF00512">
    <property type="entry name" value="HisKA"/>
    <property type="match status" value="1"/>
</dbReference>
<accession>A0A918U849</accession>
<proteinExistence type="predicted"/>
<dbReference type="RefSeq" id="WP_189531418.1">
    <property type="nucleotide sequence ID" value="NZ_BMYX01000003.1"/>
</dbReference>
<feature type="transmembrane region" description="Helical" evidence="14">
    <location>
        <begin position="484"/>
        <end position="503"/>
    </location>
</feature>
<dbReference type="PANTHER" id="PTHR45569">
    <property type="entry name" value="SENSOR PROTEIN KDPD"/>
    <property type="match status" value="1"/>
</dbReference>
<comment type="catalytic activity">
    <reaction evidence="1">
        <text>ATP + protein L-histidine = ADP + protein N-phospho-L-histidine.</text>
        <dbReference type="EC" id="2.7.13.3"/>
    </reaction>
</comment>
<dbReference type="InterPro" id="IPR036097">
    <property type="entry name" value="HisK_dim/P_sf"/>
</dbReference>
<dbReference type="Pfam" id="PF13492">
    <property type="entry name" value="GAF_3"/>
    <property type="match status" value="1"/>
</dbReference>
<evidence type="ECO:0000256" key="14">
    <source>
        <dbReference type="SAM" id="Phobius"/>
    </source>
</evidence>
<dbReference type="Pfam" id="PF00582">
    <property type="entry name" value="Usp"/>
    <property type="match status" value="1"/>
</dbReference>
<dbReference type="FunFam" id="1.10.287.130:FF:000001">
    <property type="entry name" value="Two-component sensor histidine kinase"/>
    <property type="match status" value="1"/>
</dbReference>
<dbReference type="Gene3D" id="3.40.50.300">
    <property type="entry name" value="P-loop containing nucleotide triphosphate hydrolases"/>
    <property type="match status" value="1"/>
</dbReference>
<name>A0A918U849_9NEIS</name>
<evidence type="ECO:0000256" key="9">
    <source>
        <dbReference type="ARBA" id="ARBA00022840"/>
    </source>
</evidence>
<dbReference type="CDD" id="cd00075">
    <property type="entry name" value="HATPase"/>
    <property type="match status" value="1"/>
</dbReference>
<dbReference type="Pfam" id="PF02702">
    <property type="entry name" value="KdpD"/>
    <property type="match status" value="1"/>
</dbReference>
<evidence type="ECO:0000256" key="6">
    <source>
        <dbReference type="ARBA" id="ARBA00022692"/>
    </source>
</evidence>
<dbReference type="InterPro" id="IPR003661">
    <property type="entry name" value="HisK_dim/P_dom"/>
</dbReference>
<evidence type="ECO:0000256" key="2">
    <source>
        <dbReference type="ARBA" id="ARBA00004141"/>
    </source>
</evidence>
<feature type="transmembrane region" description="Helical" evidence="14">
    <location>
        <begin position="432"/>
        <end position="450"/>
    </location>
</feature>
<evidence type="ECO:0000256" key="8">
    <source>
        <dbReference type="ARBA" id="ARBA00022777"/>
    </source>
</evidence>
<keyword evidence="10 14" id="KW-1133">Transmembrane helix</keyword>
<evidence type="ECO:0000256" key="5">
    <source>
        <dbReference type="ARBA" id="ARBA00022679"/>
    </source>
</evidence>
<dbReference type="SUPFAM" id="SSF55874">
    <property type="entry name" value="ATPase domain of HSP90 chaperone/DNA topoisomerase II/histidine kinase"/>
    <property type="match status" value="1"/>
</dbReference>
<evidence type="ECO:0000313" key="17">
    <source>
        <dbReference type="Proteomes" id="UP000645257"/>
    </source>
</evidence>
<keyword evidence="7" id="KW-0547">Nucleotide-binding</keyword>
<dbReference type="InterPro" id="IPR003018">
    <property type="entry name" value="GAF"/>
</dbReference>
<evidence type="ECO:0000256" key="12">
    <source>
        <dbReference type="ARBA" id="ARBA00023136"/>
    </source>
</evidence>
<dbReference type="InterPro" id="IPR004358">
    <property type="entry name" value="Sig_transdc_His_kin-like_C"/>
</dbReference>
<dbReference type="GO" id="GO:0005524">
    <property type="term" value="F:ATP binding"/>
    <property type="evidence" value="ECO:0007669"/>
    <property type="project" value="UniProtKB-KW"/>
</dbReference>
<dbReference type="EMBL" id="BMYX01000003">
    <property type="protein sequence ID" value="GGY07702.1"/>
    <property type="molecule type" value="Genomic_DNA"/>
</dbReference>
<dbReference type="InterPro" id="IPR038318">
    <property type="entry name" value="KdpD_sf"/>
</dbReference>
<dbReference type="InterPro" id="IPR003594">
    <property type="entry name" value="HATPase_dom"/>
</dbReference>
<evidence type="ECO:0000256" key="10">
    <source>
        <dbReference type="ARBA" id="ARBA00022989"/>
    </source>
</evidence>
<dbReference type="Pfam" id="PF13493">
    <property type="entry name" value="DUF4118"/>
    <property type="match status" value="1"/>
</dbReference>
<keyword evidence="9" id="KW-0067">ATP-binding</keyword>
<feature type="transmembrane region" description="Helical" evidence="14">
    <location>
        <begin position="456"/>
        <end position="472"/>
    </location>
</feature>
<dbReference type="Pfam" id="PF02518">
    <property type="entry name" value="HATPase_c"/>
    <property type="match status" value="1"/>
</dbReference>
<keyword evidence="17" id="KW-1185">Reference proteome</keyword>
<dbReference type="GO" id="GO:0042802">
    <property type="term" value="F:identical protein binding"/>
    <property type="evidence" value="ECO:0007669"/>
    <property type="project" value="UniProtKB-ARBA"/>
</dbReference>
<comment type="subcellular location">
    <subcellularLocation>
        <location evidence="2">Membrane</location>
        <topology evidence="2">Multi-pass membrane protein</topology>
    </subcellularLocation>
</comment>
<evidence type="ECO:0000259" key="15">
    <source>
        <dbReference type="PROSITE" id="PS50109"/>
    </source>
</evidence>
<dbReference type="PRINTS" id="PR00344">
    <property type="entry name" value="BCTRLSENSOR"/>
</dbReference>
<sequence length="892" mass="97637">MIDPRPDPDDLLDELRREEAAARRGRLKIFFGACAGVGKTYAMLAAAKARQKEGIQVLVGVVETHGRSETAAMLEGLDVLPSRELAYKGRQLAEFDLDSALACHPQLILVDEFAHSNAPGSRHPKRWQDVEELLAAGIDVYTTLNVQHLESLNDIVGRITGIVVRETLPDQVFDTADDVSLVDLPPDELIGRLNAGKVYLPRQAERAIRHFFRKGNLLALRELALRRTADRVDAQMRAYRANQSIQPVWQARERLLVCVGNRPGGERLVRAAKRLAANLDADWLVVHVETPGASLGENDRQRLLKVLRLAQDLGAETSVLAGSDLAGALLAYARSRNVSKLVVARHRKSALMSRLRPSLVDHLSRMAEDVDVYVVAHDMDEGEDPVSPVGKVRSLLFDDVSDLRRKQGVAAAVIASGLTTALSALLIRHFELANVIMVYLLVVVMVASRYGRVSGVLASFLSVAMFDFFFVPPRMSFSVSDTQYLLTFLVMLAVSLIISQQTARQRFEARAATFRERRTRVLYDLGRELAGALTGAQIVDTAERHVGGLFNVRPVFFVPDGEDRLKKTDPDSGGDPGVAQWVYDNQQPAGRGTNTLPSTTALYVPLKAPMRVRGVLAILLPEGSRGLLPDELRLLETCAAQIALALERVHYVEVAQDAIVAMESERLRNSVLATVSHDLRTPLTTLVGLASLLEGDELAPDRRKRIAASINDEAQRMNRLVTNLLDMARLQSGVKPNKEWQYLDDVIGSAVRSMGPRIAAHPLKLDLPADLPLLDFDEVLLERVLVNLLDNACKYASPGTDIRLSVRREGDEVKVSVSDNGPGWPTHLGNSMFDKFTRGAMETSVPGVGLGLAICRGIVEAHGGTIKAENTAPQGATVTFSLPVGQPPVVPE</sequence>
<protein>
    <recommendedName>
        <fullName evidence="3">histidine kinase</fullName>
        <ecNumber evidence="3">2.7.13.3</ecNumber>
    </recommendedName>
</protein>
<dbReference type="Gene3D" id="3.30.450.40">
    <property type="match status" value="1"/>
</dbReference>
<dbReference type="InterPro" id="IPR029016">
    <property type="entry name" value="GAF-like_dom_sf"/>
</dbReference>
<dbReference type="Gene3D" id="3.30.565.10">
    <property type="entry name" value="Histidine kinase-like ATPase, C-terminal domain"/>
    <property type="match status" value="1"/>
</dbReference>
<dbReference type="PANTHER" id="PTHR45569:SF1">
    <property type="entry name" value="SENSOR PROTEIN KDPD"/>
    <property type="match status" value="1"/>
</dbReference>
<evidence type="ECO:0000256" key="3">
    <source>
        <dbReference type="ARBA" id="ARBA00012438"/>
    </source>
</evidence>
<dbReference type="Gene3D" id="1.20.120.620">
    <property type="entry name" value="Backbone structure of the membrane domain of e. Coli histidine kinase receptor kdpd"/>
    <property type="match status" value="1"/>
</dbReference>
<dbReference type="GO" id="GO:0000155">
    <property type="term" value="F:phosphorelay sensor kinase activity"/>
    <property type="evidence" value="ECO:0007669"/>
    <property type="project" value="InterPro"/>
</dbReference>
<keyword evidence="11" id="KW-0902">Two-component regulatory system</keyword>
<evidence type="ECO:0000256" key="11">
    <source>
        <dbReference type="ARBA" id="ARBA00023012"/>
    </source>
</evidence>
<dbReference type="InterPro" id="IPR036890">
    <property type="entry name" value="HATPase_C_sf"/>
</dbReference>
<dbReference type="Gene3D" id="3.40.50.620">
    <property type="entry name" value="HUPs"/>
    <property type="match status" value="1"/>
</dbReference>
<dbReference type="CDD" id="cd00082">
    <property type="entry name" value="HisKA"/>
    <property type="match status" value="1"/>
</dbReference>
<dbReference type="Proteomes" id="UP000645257">
    <property type="component" value="Unassembled WGS sequence"/>
</dbReference>
<dbReference type="SMART" id="SM00387">
    <property type="entry name" value="HATPase_c"/>
    <property type="match status" value="1"/>
</dbReference>
<dbReference type="CDD" id="cd01987">
    <property type="entry name" value="USP_KdpD-like"/>
    <property type="match status" value="1"/>
</dbReference>
<dbReference type="SUPFAM" id="SSF55781">
    <property type="entry name" value="GAF domain-like"/>
    <property type="match status" value="1"/>
</dbReference>
<dbReference type="SMART" id="SM00388">
    <property type="entry name" value="HisKA"/>
    <property type="match status" value="1"/>
</dbReference>
<keyword evidence="8 16" id="KW-0418">Kinase</keyword>
<dbReference type="InterPro" id="IPR027417">
    <property type="entry name" value="P-loop_NTPase"/>
</dbReference>
<dbReference type="SUPFAM" id="SSF47384">
    <property type="entry name" value="Homodimeric domain of signal transducing histidine kinase"/>
    <property type="match status" value="1"/>
</dbReference>
<dbReference type="InterPro" id="IPR025201">
    <property type="entry name" value="KdpD_TM"/>
</dbReference>
<dbReference type="SUPFAM" id="SSF52402">
    <property type="entry name" value="Adenine nucleotide alpha hydrolases-like"/>
    <property type="match status" value="1"/>
</dbReference>
<evidence type="ECO:0000256" key="1">
    <source>
        <dbReference type="ARBA" id="ARBA00000085"/>
    </source>
</evidence>
<keyword evidence="6 14" id="KW-0812">Transmembrane</keyword>
<comment type="function">
    <text evidence="13">Member of the two-component regulatory system KdpD/KdpE involved in the regulation of the kdp operon. KdpD may function as a membrane-associated protein kinase that phosphorylates KdpE in response to environmental signals.</text>
</comment>
<keyword evidence="5" id="KW-0808">Transferase</keyword>
<dbReference type="AlphaFoldDB" id="A0A918U849"/>
<dbReference type="EC" id="2.7.13.3" evidence="3"/>
<dbReference type="GO" id="GO:0005737">
    <property type="term" value="C:cytoplasm"/>
    <property type="evidence" value="ECO:0007669"/>
    <property type="project" value="UniProtKB-ARBA"/>
</dbReference>
<keyword evidence="12 14" id="KW-0472">Membrane</keyword>
<dbReference type="FunFam" id="3.30.565.10:FF:000042">
    <property type="entry name" value="Two-component sensor histidine kinase KdpD"/>
    <property type="match status" value="1"/>
</dbReference>
<dbReference type="InterPro" id="IPR052023">
    <property type="entry name" value="Histidine_kinase_KdpD"/>
</dbReference>
<dbReference type="InterPro" id="IPR006016">
    <property type="entry name" value="UspA"/>
</dbReference>
<dbReference type="FunFam" id="3.40.50.300:FF:000483">
    <property type="entry name" value="Sensor histidine kinase KdpD"/>
    <property type="match status" value="1"/>
</dbReference>
<reference evidence="16" key="2">
    <citation type="submission" date="2020-09" db="EMBL/GenBank/DDBJ databases">
        <authorList>
            <person name="Sun Q."/>
            <person name="Kim S."/>
        </authorList>
    </citation>
    <scope>NUCLEOTIDE SEQUENCE</scope>
    <source>
        <strain evidence="16">KCTC 32182</strain>
    </source>
</reference>
<dbReference type="InterPro" id="IPR003852">
    <property type="entry name" value="Sig_transdc_His_kinase_KdpD_N"/>
</dbReference>
<dbReference type="GO" id="GO:0005886">
    <property type="term" value="C:plasma membrane"/>
    <property type="evidence" value="ECO:0007669"/>
    <property type="project" value="TreeGrafter"/>
</dbReference>
<evidence type="ECO:0000313" key="16">
    <source>
        <dbReference type="EMBL" id="GGY07702.1"/>
    </source>
</evidence>
<comment type="caution">
    <text evidence="16">The sequence shown here is derived from an EMBL/GenBank/DDBJ whole genome shotgun (WGS) entry which is preliminary data.</text>
</comment>
<keyword evidence="4" id="KW-0597">Phosphoprotein</keyword>
<evidence type="ECO:0000256" key="7">
    <source>
        <dbReference type="ARBA" id="ARBA00022741"/>
    </source>
</evidence>